<organism evidence="2 3">
    <name type="scientific">Eubacterium ramulus</name>
    <dbReference type="NCBI Taxonomy" id="39490"/>
    <lineage>
        <taxon>Bacteria</taxon>
        <taxon>Bacillati</taxon>
        <taxon>Bacillota</taxon>
        <taxon>Clostridia</taxon>
        <taxon>Eubacteriales</taxon>
        <taxon>Eubacteriaceae</taxon>
        <taxon>Eubacterium</taxon>
    </lineage>
</organism>
<dbReference type="EMBL" id="JRFU01000028">
    <property type="protein sequence ID" value="PWE87634.1"/>
    <property type="molecule type" value="Genomic_DNA"/>
</dbReference>
<feature type="domain" description="AAA-ATPase-like" evidence="1">
    <location>
        <begin position="7"/>
        <end position="229"/>
    </location>
</feature>
<dbReference type="AlphaFoldDB" id="A0A2V1JV00"/>
<evidence type="ECO:0000259" key="1">
    <source>
        <dbReference type="Pfam" id="PF09820"/>
    </source>
</evidence>
<dbReference type="InterPro" id="IPR018631">
    <property type="entry name" value="AAA-ATPase-like_dom"/>
</dbReference>
<evidence type="ECO:0000313" key="3">
    <source>
        <dbReference type="Proteomes" id="UP000245288"/>
    </source>
</evidence>
<gene>
    <name evidence="2" type="ORF">LG34_03145</name>
</gene>
<dbReference type="InterPro" id="IPR012547">
    <property type="entry name" value="PDDEXK_9"/>
</dbReference>
<dbReference type="Pfam" id="PF09820">
    <property type="entry name" value="AAA-ATPase_like"/>
    <property type="match status" value="1"/>
</dbReference>
<dbReference type="InterPro" id="IPR027417">
    <property type="entry name" value="P-loop_NTPase"/>
</dbReference>
<dbReference type="SUPFAM" id="SSF52540">
    <property type="entry name" value="P-loop containing nucleoside triphosphate hydrolases"/>
    <property type="match status" value="1"/>
</dbReference>
<name>A0A2V1JV00_EUBRA</name>
<dbReference type="Proteomes" id="UP000245288">
    <property type="component" value="Unassembled WGS sequence"/>
</dbReference>
<dbReference type="RefSeq" id="WP_109214816.1">
    <property type="nucleotide sequence ID" value="NZ_JRFU01000028.1"/>
</dbReference>
<dbReference type="Pfam" id="PF08011">
    <property type="entry name" value="PDDEXK_9"/>
    <property type="match status" value="1"/>
</dbReference>
<dbReference type="Gene3D" id="3.40.50.300">
    <property type="entry name" value="P-loop containing nucleotide triphosphate hydrolases"/>
    <property type="match status" value="1"/>
</dbReference>
<accession>A0A2V1JV00</accession>
<reference evidence="2 3" key="1">
    <citation type="submission" date="2014-09" db="EMBL/GenBank/DDBJ databases">
        <title>Butyrate-producing bacteria isolated from human gut.</title>
        <authorList>
            <person name="Zhang Q."/>
            <person name="Zhao L."/>
        </authorList>
    </citation>
    <scope>NUCLEOTIDE SEQUENCE [LARGE SCALE GENOMIC DNA]</scope>
    <source>
        <strain evidence="2 3">21</strain>
    </source>
</reference>
<evidence type="ECO:0000313" key="2">
    <source>
        <dbReference type="EMBL" id="PWE87634.1"/>
    </source>
</evidence>
<dbReference type="PANTHER" id="PTHR34825:SF1">
    <property type="entry name" value="AAA-ATPASE-LIKE DOMAIN-CONTAINING PROTEIN"/>
    <property type="match status" value="1"/>
</dbReference>
<keyword evidence="3" id="KW-1185">Reference proteome</keyword>
<sequence length="559" mass="65851">MPKVISIGNQGFEDIRKENRFYVDKTEFIREWWESGDSITLIMRPRRFGKTLNMDMLKCFFSNQYADREDLFEGLTIWKDEKYRSIQGTYPVIYLSFADVKQTNYADAVKKIKRILSDLYQQYVFLLQENCMTEMQKRQFSEVSPQMDDVTAQCALQDLAHYLYRFYGKKVILLLDEYDTPMQEAYVYGYWKEFTSFIRSMFNSAFKTNPYLERAVMTGITRVSKESVFSDLNNLNVVTTTSEEYETCFGFTEQEVFASLDTFGLNEYKNQVKEWYDGFVFGKRRDIYNPWSITNFLDKKKFDAYWAATSSNSLVSRLIQTASSEIKEQMELLLQNKEIVVHFDEQIIFEQLDQNENAIWSLLLASGYLKAVEVEYRGLLREKWYHLQITNLETMGMFMMMFRGWFDVSNSVYNRFVNALLGGNVREMNAYMNEVALATFSNFDSGTHPSSKSQPERFYHGFMLGLLVELRDRYQVKSNRESGYGRYDVMLIPRNVAENAMILEFKVFDVEEEYSLQDTVKSALRQIEEKQYDTELLEAGISKNRIHHYGFAKVLIDGQ</sequence>
<comment type="caution">
    <text evidence="2">The sequence shown here is derived from an EMBL/GenBank/DDBJ whole genome shotgun (WGS) entry which is preliminary data.</text>
</comment>
<dbReference type="PANTHER" id="PTHR34825">
    <property type="entry name" value="CONSERVED PROTEIN, WITH A WEAK D-GALACTARATE DEHYDRATASE/ALTRONATE HYDROLASE DOMAIN"/>
    <property type="match status" value="1"/>
</dbReference>
<dbReference type="OrthoDB" id="9766673at2"/>
<protein>
    <recommendedName>
        <fullName evidence="1">AAA-ATPase-like domain-containing protein</fullName>
    </recommendedName>
</protein>
<proteinExistence type="predicted"/>